<dbReference type="OrthoDB" id="8119704at2759"/>
<evidence type="ECO:0000313" key="4">
    <source>
        <dbReference type="EMBL" id="CCE91884.1"/>
    </source>
</evidence>
<evidence type="ECO:0000256" key="1">
    <source>
        <dbReference type="ARBA" id="ARBA00008645"/>
    </source>
</evidence>
<dbReference type="PANTHER" id="PTHR46118:SF4">
    <property type="entry name" value="PROTEIN ABHD11"/>
    <property type="match status" value="1"/>
</dbReference>
<dbReference type="eggNOG" id="KOG2382">
    <property type="taxonomic scope" value="Eukaryota"/>
</dbReference>
<dbReference type="PANTHER" id="PTHR46118">
    <property type="entry name" value="PROTEIN ABHD11"/>
    <property type="match status" value="1"/>
</dbReference>
<evidence type="ECO:0000259" key="3">
    <source>
        <dbReference type="Pfam" id="PF00561"/>
    </source>
</evidence>
<accession>G8ZTE0</accession>
<organism evidence="4 5">
    <name type="scientific">Torulaspora delbrueckii</name>
    <name type="common">Yeast</name>
    <name type="synonym">Candida colliculosa</name>
    <dbReference type="NCBI Taxonomy" id="4950"/>
    <lineage>
        <taxon>Eukaryota</taxon>
        <taxon>Fungi</taxon>
        <taxon>Dikarya</taxon>
        <taxon>Ascomycota</taxon>
        <taxon>Saccharomycotina</taxon>
        <taxon>Saccharomycetes</taxon>
        <taxon>Saccharomycetales</taxon>
        <taxon>Saccharomycetaceae</taxon>
        <taxon>Torulaspora</taxon>
    </lineage>
</organism>
<dbReference type="InterPro" id="IPR000073">
    <property type="entry name" value="AB_hydrolase_1"/>
</dbReference>
<dbReference type="InParanoid" id="G8ZTE0"/>
<dbReference type="HOGENOM" id="CLU_020336_53_0_1"/>
<dbReference type="Gene3D" id="3.40.50.1820">
    <property type="entry name" value="alpha/beta hydrolase"/>
    <property type="match status" value="1"/>
</dbReference>
<dbReference type="EMBL" id="HE616745">
    <property type="protein sequence ID" value="CCE91884.1"/>
    <property type="molecule type" value="Genomic_DNA"/>
</dbReference>
<sequence>MIRRYISTKTIPTKPVVDLAFHHVMPSASAVKGHLGPRPVLINLHGIFGSSAMFRSISKPLANELGVEVYSVDLRNHGDSPWAFPYDFMTHAKDVIHFIKTQVGAQTPVNLLGFSIGGKIGLLTTLCDQVNVTKCVSMDLPPYETPQLDDVVLQNYALIMKIINREIKIKRGTQNWKRMLLDHFKALPANQVNNGDPSLYFANGFYRVKKNNVSYEEEKAHRPIGDPYIDYYLPLKQFPDLLDSVKAWPDLSGKENSGGVFQTSTDRSVLFMRALKSDFMKDDYSLLRKPFPNAKVHEFNTGHNMMVEEPESTLQCIIDYLKE</sequence>
<proteinExistence type="inferred from homology"/>
<keyword evidence="2" id="KW-0378">Hydrolase</keyword>
<dbReference type="STRING" id="1076872.G8ZTE0"/>
<reference evidence="4 5" key="1">
    <citation type="journal article" date="2011" name="Proc. Natl. Acad. Sci. U.S.A.">
        <title>Evolutionary erosion of yeast sex chromosomes by mating-type switching accidents.</title>
        <authorList>
            <person name="Gordon J.L."/>
            <person name="Armisen D."/>
            <person name="Proux-Wera E."/>
            <person name="Oheigeartaigh S.S."/>
            <person name="Byrne K.P."/>
            <person name="Wolfe K.H."/>
        </authorList>
    </citation>
    <scope>NUCLEOTIDE SEQUENCE [LARGE SCALE GENOMIC DNA]</scope>
    <source>
        <strain evidence="5">ATCC 10662 / CBS 1146 / NBRC 0425 / NCYC 2629 / NRRL Y-866</strain>
    </source>
</reference>
<feature type="domain" description="AB hydrolase-1" evidence="3">
    <location>
        <begin position="39"/>
        <end position="310"/>
    </location>
</feature>
<comment type="similarity">
    <text evidence="1">Belongs to the AB hydrolase superfamily.</text>
</comment>
<evidence type="ECO:0000313" key="5">
    <source>
        <dbReference type="Proteomes" id="UP000005627"/>
    </source>
</evidence>
<dbReference type="RefSeq" id="XP_003681095.1">
    <property type="nucleotide sequence ID" value="XM_003681047.1"/>
</dbReference>
<name>G8ZTE0_TORDE</name>
<dbReference type="FunCoup" id="G8ZTE0">
    <property type="interactions" value="50"/>
</dbReference>
<dbReference type="InterPro" id="IPR029058">
    <property type="entry name" value="AB_hydrolase_fold"/>
</dbReference>
<dbReference type="GO" id="GO:0052689">
    <property type="term" value="F:carboxylic ester hydrolase activity"/>
    <property type="evidence" value="ECO:0007669"/>
    <property type="project" value="TreeGrafter"/>
</dbReference>
<dbReference type="GO" id="GO:0005739">
    <property type="term" value="C:mitochondrion"/>
    <property type="evidence" value="ECO:0007669"/>
    <property type="project" value="TreeGrafter"/>
</dbReference>
<dbReference type="AlphaFoldDB" id="G8ZTE0"/>
<dbReference type="Proteomes" id="UP000005627">
    <property type="component" value="Chromosome 4"/>
</dbReference>
<dbReference type="GO" id="GO:0016453">
    <property type="term" value="F:C-acetyltransferase activity"/>
    <property type="evidence" value="ECO:0007669"/>
    <property type="project" value="EnsemblFungi"/>
</dbReference>
<dbReference type="SUPFAM" id="SSF53474">
    <property type="entry name" value="alpha/beta-Hydrolases"/>
    <property type="match status" value="1"/>
</dbReference>
<evidence type="ECO:0000256" key="2">
    <source>
        <dbReference type="ARBA" id="ARBA00022801"/>
    </source>
</evidence>
<protein>
    <recommendedName>
        <fullName evidence="3">AB hydrolase-1 domain-containing protein</fullName>
    </recommendedName>
</protein>
<dbReference type="Pfam" id="PF00561">
    <property type="entry name" value="Abhydrolase_1"/>
    <property type="match status" value="1"/>
</dbReference>
<dbReference type="KEGG" id="tdl:TDEL_0D03000"/>
<gene>
    <name evidence="4" type="primary">TDEL0D03000</name>
    <name evidence="4" type="ORF">TDEL_0D03000</name>
</gene>
<keyword evidence="5" id="KW-1185">Reference proteome</keyword>
<dbReference type="GeneID" id="11502319"/>